<evidence type="ECO:0000313" key="6">
    <source>
        <dbReference type="EMBL" id="OII77590.1"/>
    </source>
</evidence>
<dbReference type="GeneID" id="92365782"/>
<dbReference type="Proteomes" id="UP000186804">
    <property type="component" value="Unassembled WGS sequence"/>
</dbReference>
<evidence type="ECO:0000256" key="5">
    <source>
        <dbReference type="SAM" id="Phobius"/>
    </source>
</evidence>
<feature type="transmembrane region" description="Helical" evidence="5">
    <location>
        <begin position="53"/>
        <end position="72"/>
    </location>
</feature>
<dbReference type="GO" id="GO:0030150">
    <property type="term" value="P:protein import into mitochondrial matrix"/>
    <property type="evidence" value="ECO:0007669"/>
    <property type="project" value="TreeGrafter"/>
</dbReference>
<reference evidence="6 7" key="1">
    <citation type="submission" date="2016-10" db="EMBL/GenBank/DDBJ databases">
        <title>Reductive evolution of mitochondrial metabolism and differential evolution of invasion-related proteins in Cryptosporidium.</title>
        <authorList>
            <person name="Liu S."/>
            <person name="Roellig D.M."/>
            <person name="Guo Y."/>
            <person name="Li N."/>
            <person name="Frace M.A."/>
            <person name="Tang K."/>
            <person name="Zhang L."/>
            <person name="Feng Y."/>
            <person name="Xiao L."/>
        </authorList>
    </citation>
    <scope>NUCLEOTIDE SEQUENCE [LARGE SCALE GENOMIC DNA]</scope>
    <source>
        <strain evidence="6">30847</strain>
    </source>
</reference>
<keyword evidence="2 5" id="KW-0812">Transmembrane</keyword>
<organism evidence="6 7">
    <name type="scientific">Cryptosporidium andersoni</name>
    <dbReference type="NCBI Taxonomy" id="117008"/>
    <lineage>
        <taxon>Eukaryota</taxon>
        <taxon>Sar</taxon>
        <taxon>Alveolata</taxon>
        <taxon>Apicomplexa</taxon>
        <taxon>Conoidasida</taxon>
        <taxon>Coccidia</taxon>
        <taxon>Eucoccidiorida</taxon>
        <taxon>Eimeriorina</taxon>
        <taxon>Cryptosporidiidae</taxon>
        <taxon>Cryptosporidium</taxon>
    </lineage>
</organism>
<evidence type="ECO:0000256" key="4">
    <source>
        <dbReference type="ARBA" id="ARBA00023136"/>
    </source>
</evidence>
<keyword evidence="4 5" id="KW-0472">Membrane</keyword>
<dbReference type="GO" id="GO:0008320">
    <property type="term" value="F:protein transmembrane transporter activity"/>
    <property type="evidence" value="ECO:0007669"/>
    <property type="project" value="TreeGrafter"/>
</dbReference>
<keyword evidence="7" id="KW-1185">Reference proteome</keyword>
<evidence type="ECO:0000313" key="7">
    <source>
        <dbReference type="Proteomes" id="UP000186804"/>
    </source>
</evidence>
<dbReference type="VEuPathDB" id="CryptoDB:cand_015970"/>
<dbReference type="AlphaFoldDB" id="A0A1J4MTU8"/>
<dbReference type="PANTHER" id="PTHR15371:SF0">
    <property type="entry name" value="SD19278P"/>
    <property type="match status" value="1"/>
</dbReference>
<keyword evidence="3 5" id="KW-1133">Transmembrane helix</keyword>
<proteinExistence type="predicted"/>
<dbReference type="RefSeq" id="XP_067069436.1">
    <property type="nucleotide sequence ID" value="XM_067211832.1"/>
</dbReference>
<dbReference type="EMBL" id="LRBS01000033">
    <property type="protein sequence ID" value="OII77590.1"/>
    <property type="molecule type" value="Genomic_DNA"/>
</dbReference>
<dbReference type="GO" id="GO:0005744">
    <property type="term" value="C:TIM23 mitochondrial import inner membrane translocase complex"/>
    <property type="evidence" value="ECO:0007669"/>
    <property type="project" value="TreeGrafter"/>
</dbReference>
<accession>A0A1J4MTU8</accession>
<comment type="subcellular location">
    <subcellularLocation>
        <location evidence="1">Membrane</location>
        <topology evidence="1">Multi-pass membrane protein</topology>
    </subcellularLocation>
</comment>
<dbReference type="Pfam" id="PF02466">
    <property type="entry name" value="Tim17"/>
    <property type="match status" value="1"/>
</dbReference>
<dbReference type="InterPro" id="IPR045238">
    <property type="entry name" value="Tim23-like"/>
</dbReference>
<protein>
    <submittedName>
        <fullName evidence="6">Mitochondrial import inner membrane translocase subunit</fullName>
    </submittedName>
</protein>
<name>A0A1J4MTU8_9CRYT</name>
<dbReference type="OrthoDB" id="159299at2759"/>
<sequence>MASDDYLQRGSVSSNLSILQNIPKTYQRSSRKEDLYINSYGRLWGEKVTYSTGMAYGAGLFGGGLYGFLEGLRKPGMTRKLRINAILNSCTTRGPRIANPAAIMTMMYCGLNGTTQWVLGKYADYGLSAPIAGALSGALYKCSSSMKMMTRYSITASVTYTLIDQLVRNME</sequence>
<gene>
    <name evidence="6" type="ORF">cand_015970</name>
</gene>
<evidence type="ECO:0000256" key="1">
    <source>
        <dbReference type="ARBA" id="ARBA00004141"/>
    </source>
</evidence>
<evidence type="ECO:0000256" key="2">
    <source>
        <dbReference type="ARBA" id="ARBA00022692"/>
    </source>
</evidence>
<evidence type="ECO:0000256" key="3">
    <source>
        <dbReference type="ARBA" id="ARBA00022989"/>
    </source>
</evidence>
<comment type="caution">
    <text evidence="6">The sequence shown here is derived from an EMBL/GenBank/DDBJ whole genome shotgun (WGS) entry which is preliminary data.</text>
</comment>
<dbReference type="PANTHER" id="PTHR15371">
    <property type="entry name" value="TIM23"/>
    <property type="match status" value="1"/>
</dbReference>